<evidence type="ECO:0000256" key="1">
    <source>
        <dbReference type="SAM" id="Phobius"/>
    </source>
</evidence>
<evidence type="ECO:0000313" key="2">
    <source>
        <dbReference type="EMBL" id="MBA4629816.1"/>
    </source>
</evidence>
<reference evidence="2" key="1">
    <citation type="journal article" date="2013" name="J. Plant Res.">
        <title>Effect of fungi and light on seed germination of three Opuntia species from semiarid lands of central Mexico.</title>
        <authorList>
            <person name="Delgado-Sanchez P."/>
            <person name="Jimenez-Bremont J.F."/>
            <person name="Guerrero-Gonzalez Mde L."/>
            <person name="Flores J."/>
        </authorList>
    </citation>
    <scope>NUCLEOTIDE SEQUENCE</scope>
    <source>
        <tissue evidence="2">Cladode</tissue>
    </source>
</reference>
<organism evidence="2">
    <name type="scientific">Opuntia streptacantha</name>
    <name type="common">Prickly pear cactus</name>
    <name type="synonym">Opuntia cardona</name>
    <dbReference type="NCBI Taxonomy" id="393608"/>
    <lineage>
        <taxon>Eukaryota</taxon>
        <taxon>Viridiplantae</taxon>
        <taxon>Streptophyta</taxon>
        <taxon>Embryophyta</taxon>
        <taxon>Tracheophyta</taxon>
        <taxon>Spermatophyta</taxon>
        <taxon>Magnoliopsida</taxon>
        <taxon>eudicotyledons</taxon>
        <taxon>Gunneridae</taxon>
        <taxon>Pentapetalae</taxon>
        <taxon>Caryophyllales</taxon>
        <taxon>Cactineae</taxon>
        <taxon>Cactaceae</taxon>
        <taxon>Opuntioideae</taxon>
        <taxon>Opuntia</taxon>
    </lineage>
</organism>
<name>A0A7C8YYH7_OPUST</name>
<keyword evidence="1" id="KW-0812">Transmembrane</keyword>
<keyword evidence="1" id="KW-0472">Membrane</keyword>
<keyword evidence="1" id="KW-1133">Transmembrane helix</keyword>
<feature type="transmembrane region" description="Helical" evidence="1">
    <location>
        <begin position="60"/>
        <end position="81"/>
    </location>
</feature>
<dbReference type="EMBL" id="GISG01070947">
    <property type="protein sequence ID" value="MBA4629816.1"/>
    <property type="molecule type" value="Transcribed_RNA"/>
</dbReference>
<protein>
    <submittedName>
        <fullName evidence="2">Uncharacterized protein</fullName>
    </submittedName>
</protein>
<proteinExistence type="predicted"/>
<sequence>MCPTTNHGIGMLRKDRIHLFQLSMALLFNRPHLSFRNFDCAHRSGSLSSTHTANSRWNFLNSSIAIPYSAALAAYATLFSISFRRSFVDSFLYPYFAAALTKFSRMCLTQYV</sequence>
<accession>A0A7C8YYH7</accession>
<reference evidence="2" key="2">
    <citation type="submission" date="2020-07" db="EMBL/GenBank/DDBJ databases">
        <authorList>
            <person name="Vera ALvarez R."/>
            <person name="Arias-Moreno D.M."/>
            <person name="Jimenez-Jacinto V."/>
            <person name="Jimenez-Bremont J.F."/>
            <person name="Swaminathan K."/>
            <person name="Moose S.P."/>
            <person name="Guerrero-Gonzalez M.L."/>
            <person name="Marino-Ramirez L."/>
            <person name="Landsman D."/>
            <person name="Rodriguez-Kessler M."/>
            <person name="Delgado-Sanchez P."/>
        </authorList>
    </citation>
    <scope>NUCLEOTIDE SEQUENCE</scope>
    <source>
        <tissue evidence="2">Cladode</tissue>
    </source>
</reference>
<dbReference type="AlphaFoldDB" id="A0A7C8YYH7"/>